<dbReference type="EMBL" id="HBUE01069197">
    <property type="protein sequence ID" value="CAG6472093.1"/>
    <property type="molecule type" value="Transcribed_RNA"/>
</dbReference>
<organism evidence="2">
    <name type="scientific">Culex pipiens</name>
    <name type="common">House mosquito</name>
    <dbReference type="NCBI Taxonomy" id="7175"/>
    <lineage>
        <taxon>Eukaryota</taxon>
        <taxon>Metazoa</taxon>
        <taxon>Ecdysozoa</taxon>
        <taxon>Arthropoda</taxon>
        <taxon>Hexapoda</taxon>
        <taxon>Insecta</taxon>
        <taxon>Pterygota</taxon>
        <taxon>Neoptera</taxon>
        <taxon>Endopterygota</taxon>
        <taxon>Diptera</taxon>
        <taxon>Nematocera</taxon>
        <taxon>Culicoidea</taxon>
        <taxon>Culicidae</taxon>
        <taxon>Culicinae</taxon>
        <taxon>Culicini</taxon>
        <taxon>Culex</taxon>
        <taxon>Culex</taxon>
    </lineage>
</organism>
<keyword evidence="1" id="KW-0732">Signal</keyword>
<proteinExistence type="predicted"/>
<evidence type="ECO:0000313" key="2">
    <source>
        <dbReference type="EMBL" id="CAG6472093.1"/>
    </source>
</evidence>
<dbReference type="AlphaFoldDB" id="A0A8D8FIX7"/>
<evidence type="ECO:0000256" key="1">
    <source>
        <dbReference type="SAM" id="SignalP"/>
    </source>
</evidence>
<feature type="chain" id="PRO_5034154888" evidence="1">
    <location>
        <begin position="21"/>
        <end position="123"/>
    </location>
</feature>
<protein>
    <submittedName>
        <fullName evidence="2">(northern house mosquito) hypothetical protein</fullName>
    </submittedName>
</protein>
<reference evidence="2" key="1">
    <citation type="submission" date="2021-05" db="EMBL/GenBank/DDBJ databases">
        <authorList>
            <person name="Alioto T."/>
            <person name="Alioto T."/>
            <person name="Gomez Garrido J."/>
        </authorList>
    </citation>
    <scope>NUCLEOTIDE SEQUENCE</scope>
</reference>
<name>A0A8D8FIX7_CULPI</name>
<sequence length="123" mass="14116">MFGRFLLLLLLLLPGQNFLAVLWQRFNHVVVMSAVHSVSAIFRLRRQDVFRVDDSAAADDFGLVAVVELDVLLQQQRVLPAKRRRGLDLLGHRGRHSESGSINLRLLRNQRAVGVRTHHRTQY</sequence>
<feature type="signal peptide" evidence="1">
    <location>
        <begin position="1"/>
        <end position="20"/>
    </location>
</feature>
<accession>A0A8D8FIX7</accession>